<protein>
    <submittedName>
        <fullName evidence="3">Uncharacterized protein</fullName>
    </submittedName>
</protein>
<feature type="compositionally biased region" description="Low complexity" evidence="1">
    <location>
        <begin position="77"/>
        <end position="87"/>
    </location>
</feature>
<organism evidence="3 4">
    <name type="scientific">Jiangella mangrovi</name>
    <dbReference type="NCBI Taxonomy" id="1524084"/>
    <lineage>
        <taxon>Bacteria</taxon>
        <taxon>Bacillati</taxon>
        <taxon>Actinomycetota</taxon>
        <taxon>Actinomycetes</taxon>
        <taxon>Jiangellales</taxon>
        <taxon>Jiangellaceae</taxon>
        <taxon>Jiangella</taxon>
    </lineage>
</organism>
<comment type="caution">
    <text evidence="3">The sequence shown here is derived from an EMBL/GenBank/DDBJ whole genome shotgun (WGS) entry which is preliminary data.</text>
</comment>
<accession>A0A7W9GM03</accession>
<feature type="compositionally biased region" description="Pro residues" evidence="1">
    <location>
        <begin position="88"/>
        <end position="101"/>
    </location>
</feature>
<keyword evidence="4" id="KW-1185">Reference proteome</keyword>
<gene>
    <name evidence="3" type="ORF">HD601_000893</name>
</gene>
<dbReference type="RefSeq" id="WP_184819715.1">
    <property type="nucleotide sequence ID" value="NZ_JACHMM010000001.1"/>
</dbReference>
<feature type="region of interest" description="Disordered" evidence="1">
    <location>
        <begin position="67"/>
        <end position="127"/>
    </location>
</feature>
<dbReference type="EMBL" id="JACHMM010000001">
    <property type="protein sequence ID" value="MBB5786318.1"/>
    <property type="molecule type" value="Genomic_DNA"/>
</dbReference>
<evidence type="ECO:0000256" key="2">
    <source>
        <dbReference type="SAM" id="Phobius"/>
    </source>
</evidence>
<keyword evidence="2" id="KW-0812">Transmembrane</keyword>
<reference evidence="3 4" key="1">
    <citation type="submission" date="2020-08" db="EMBL/GenBank/DDBJ databases">
        <title>Sequencing the genomes of 1000 actinobacteria strains.</title>
        <authorList>
            <person name="Klenk H.-P."/>
        </authorList>
    </citation>
    <scope>NUCLEOTIDE SEQUENCE [LARGE SCALE GENOMIC DNA]</scope>
    <source>
        <strain evidence="3 4">DSM 102122</strain>
    </source>
</reference>
<feature type="compositionally biased region" description="Polar residues" evidence="1">
    <location>
        <begin position="108"/>
        <end position="125"/>
    </location>
</feature>
<keyword evidence="2" id="KW-1133">Transmembrane helix</keyword>
<proteinExistence type="predicted"/>
<dbReference type="Proteomes" id="UP000542813">
    <property type="component" value="Unassembled WGS sequence"/>
</dbReference>
<feature type="transmembrane region" description="Helical" evidence="2">
    <location>
        <begin position="43"/>
        <end position="62"/>
    </location>
</feature>
<name>A0A7W9GM03_9ACTN</name>
<evidence type="ECO:0000313" key="4">
    <source>
        <dbReference type="Proteomes" id="UP000542813"/>
    </source>
</evidence>
<evidence type="ECO:0000256" key="1">
    <source>
        <dbReference type="SAM" id="MobiDB-lite"/>
    </source>
</evidence>
<keyword evidence="2" id="KW-0472">Membrane</keyword>
<sequence>MSDSLDDSLSRRLSSLETDLAGISLAGPAAARRRAAQRTRHQVTGGVLAGVAAIAAGVFAISPPDFVASPEPVGPVTDSPTTEETSPTTPPSTPPAEPTPDPSENESPDGSGQNGSTGDDGTSSLAVPPGALIDLEYLIRGQESPSDWVEVPAGDSWLPCMPAAGDAAEAVAFQVDDYYRVEHIVEPAGTDAEARLAQLRDDLTACAEGGDHQLIQVWQVTGVGDETYLLAWQGPPRTEETQTYVEASLSRADGFVEIVIRGGAGQDYNGVPQTNDAVEAVSRLCAVSNTECPSEPEREQLYPEPVGDVPGWLALDDLAEVGLDILARGSDVTDSTELGLTDYGFVGLERDPFADDAESLEQRTYDDPLEPGGVQLTQFRAQFPDTESARAHYDALTAAAEQPSQPGDTVENTGTVSGDGYDGTTWQLTNTEFGTSWLYGAAVSGDVVTVVYYGLIADELSPDQMRQLLELAAQRIGG</sequence>
<evidence type="ECO:0000313" key="3">
    <source>
        <dbReference type="EMBL" id="MBB5786318.1"/>
    </source>
</evidence>
<dbReference type="AlphaFoldDB" id="A0A7W9GM03"/>